<dbReference type="Pfam" id="PF07695">
    <property type="entry name" value="7TMR-DISM_7TM"/>
    <property type="match status" value="1"/>
</dbReference>
<dbReference type="InterPro" id="IPR011623">
    <property type="entry name" value="7TMR_DISM_rcpt_extracell_dom1"/>
</dbReference>
<dbReference type="InterPro" id="IPR011622">
    <property type="entry name" value="7TMR_DISM_rcpt_extracell_dom2"/>
</dbReference>
<dbReference type="RefSeq" id="WP_129653221.1">
    <property type="nucleotide sequence ID" value="NZ_ML142907.1"/>
</dbReference>
<evidence type="ECO:0000313" key="12">
    <source>
        <dbReference type="Proteomes" id="UP000290261"/>
    </source>
</evidence>
<evidence type="ECO:0000259" key="10">
    <source>
        <dbReference type="PROSITE" id="PS50110"/>
    </source>
</evidence>
<dbReference type="FunFam" id="3.30.565.10:FF:000010">
    <property type="entry name" value="Sensor histidine kinase RcsC"/>
    <property type="match status" value="1"/>
</dbReference>
<keyword evidence="12" id="KW-1185">Reference proteome</keyword>
<dbReference type="InterPro" id="IPR036890">
    <property type="entry name" value="HATPase_C_sf"/>
</dbReference>
<dbReference type="InterPro" id="IPR001789">
    <property type="entry name" value="Sig_transdc_resp-reg_receiver"/>
</dbReference>
<feature type="modified residue" description="4-aspartylphosphate" evidence="6">
    <location>
        <position position="710"/>
    </location>
</feature>
<dbReference type="Gene3D" id="3.40.50.2300">
    <property type="match status" value="1"/>
</dbReference>
<feature type="signal peptide" evidence="8">
    <location>
        <begin position="1"/>
        <end position="21"/>
    </location>
</feature>
<dbReference type="Pfam" id="PF00072">
    <property type="entry name" value="Response_reg"/>
    <property type="match status" value="1"/>
</dbReference>
<feature type="transmembrane region" description="Helical" evidence="7">
    <location>
        <begin position="278"/>
        <end position="297"/>
    </location>
</feature>
<feature type="transmembrane region" description="Helical" evidence="7">
    <location>
        <begin position="209"/>
        <end position="227"/>
    </location>
</feature>
<dbReference type="InterPro" id="IPR003661">
    <property type="entry name" value="HisK_dim/P_dom"/>
</dbReference>
<comment type="catalytic activity">
    <reaction evidence="1">
        <text>ATP + protein L-histidine = ADP + protein N-phospho-L-histidine.</text>
        <dbReference type="EC" id="2.7.13.3"/>
    </reaction>
</comment>
<feature type="transmembrane region" description="Helical" evidence="7">
    <location>
        <begin position="335"/>
        <end position="358"/>
    </location>
</feature>
<dbReference type="GO" id="GO:0000155">
    <property type="term" value="F:phosphorelay sensor kinase activity"/>
    <property type="evidence" value="ECO:0007669"/>
    <property type="project" value="InterPro"/>
</dbReference>
<dbReference type="PRINTS" id="PR00344">
    <property type="entry name" value="BCTRLSENSOR"/>
</dbReference>
<feature type="domain" description="Response regulatory" evidence="10">
    <location>
        <begin position="660"/>
        <end position="780"/>
    </location>
</feature>
<evidence type="ECO:0000256" key="1">
    <source>
        <dbReference type="ARBA" id="ARBA00000085"/>
    </source>
</evidence>
<dbReference type="CDD" id="cd00082">
    <property type="entry name" value="HisKA"/>
    <property type="match status" value="1"/>
</dbReference>
<accession>A0A444VRV8</accession>
<dbReference type="Pfam" id="PF02518">
    <property type="entry name" value="HATPase_c"/>
    <property type="match status" value="1"/>
</dbReference>
<keyword evidence="7" id="KW-0472">Membrane</keyword>
<keyword evidence="8" id="KW-0732">Signal</keyword>
<feature type="chain" id="PRO_5019294989" description="histidine kinase" evidence="8">
    <location>
        <begin position="22"/>
        <end position="788"/>
    </location>
</feature>
<name>A0A444VRV8_9FLAO</name>
<keyword evidence="4" id="KW-0808">Transferase</keyword>
<gene>
    <name evidence="11" type="ORF">DN53_04995</name>
</gene>
<dbReference type="PROSITE" id="PS50110">
    <property type="entry name" value="RESPONSE_REGULATORY"/>
    <property type="match status" value="1"/>
</dbReference>
<dbReference type="SUPFAM" id="SSF52172">
    <property type="entry name" value="CheY-like"/>
    <property type="match status" value="1"/>
</dbReference>
<dbReference type="CDD" id="cd17546">
    <property type="entry name" value="REC_hyHK_CKI1_RcsC-like"/>
    <property type="match status" value="1"/>
</dbReference>
<evidence type="ECO:0000259" key="9">
    <source>
        <dbReference type="PROSITE" id="PS50109"/>
    </source>
</evidence>
<dbReference type="EC" id="2.7.13.3" evidence="2"/>
<protein>
    <recommendedName>
        <fullName evidence="2">histidine kinase</fullName>
        <ecNumber evidence="2">2.7.13.3</ecNumber>
    </recommendedName>
</protein>
<dbReference type="PROSITE" id="PS50109">
    <property type="entry name" value="HIS_KIN"/>
    <property type="match status" value="1"/>
</dbReference>
<dbReference type="InterPro" id="IPR011006">
    <property type="entry name" value="CheY-like_superfamily"/>
</dbReference>
<dbReference type="Pfam" id="PF00512">
    <property type="entry name" value="HisKA"/>
    <property type="match status" value="1"/>
</dbReference>
<dbReference type="InterPro" id="IPR005467">
    <property type="entry name" value="His_kinase_dom"/>
</dbReference>
<evidence type="ECO:0000256" key="3">
    <source>
        <dbReference type="ARBA" id="ARBA00022553"/>
    </source>
</evidence>
<feature type="transmembrane region" description="Helical" evidence="7">
    <location>
        <begin position="247"/>
        <end position="266"/>
    </location>
</feature>
<sequence>MKYLLILINLVGLCAFGQQNAFDPATSSGRLYHYAELVNKSDQPYSIAQVVEQSNFFENSSPLLSENHSIGFTSDHFWIRFQLRNSEDHPTTYYLETARPVTDIAELYLMHNGHIENLKSGDQIPFTERQVEHRSTVFRLELPAKSTTPVYLHLKSDGETINVPLNLYTPSEFWMANYNQQLFLGLFYGLLLLAGIVYLFFFSSLKKKAFLYYGFYVFSIGLLQAALDGMLFQYVFPSGSYFNSRMVMITALLSNFFLLKYCEHFLEIGNVFVRWKKLYSSIYGILLILGVMIFINAKTLELTYPLANINGLFSLLMILTTTFAMRYKRISIDPYFSLGIFFLVIGLLGFVMNNLSLLPNNFYTLNSAKFGAGMEVIFLSLSMTNLIKKLRVEKERSQEDALARSEEISQLKSYFMSNMSHELRTPINAIMGIANQQLKKPMRNSDRKQFETIKNASFSLLSNVNDILDFEKIEKNQLQLNMEDFDPNKVVEQIYQNWKDQADKKGIILNYHITNTLPTNISSDPERLSQILNNVLSNAVKFTNEGQIDLLVTSTSKSKEECMLSIRVSDTGIGMGPDVKKMAFSSFNQMRLNHKREFGGIGLGLSIVKHLTTLFGGTISLTSEVGKGTEICIELPMQVNATDNTSPMASKELLMDNLSTILVVEDNRMNQMVIKKILSGLSGVTIDLAKNGQEGLEALQKQSYDMVLMDLQMPVMDGYEAIDHIRSGKLGVQLADTPIIVVTADATQETRKRVFDLGADDLITKPVKGELLLQKIFTSLERHLKKTA</sequence>
<dbReference type="Proteomes" id="UP000290261">
    <property type="component" value="Unassembled WGS sequence"/>
</dbReference>
<dbReference type="InterPro" id="IPR036097">
    <property type="entry name" value="HisK_dim/P_sf"/>
</dbReference>
<evidence type="ECO:0000256" key="7">
    <source>
        <dbReference type="SAM" id="Phobius"/>
    </source>
</evidence>
<reference evidence="11 12" key="1">
    <citation type="submission" date="2014-04" db="EMBL/GenBank/DDBJ databases">
        <title>Whole genome of Muricauda olearia.</title>
        <authorList>
            <person name="Zhang X.-H."/>
            <person name="Tang K."/>
        </authorList>
    </citation>
    <scope>NUCLEOTIDE SEQUENCE [LARGE SCALE GENOMIC DNA]</scope>
    <source>
        <strain evidence="11 12">Th120</strain>
    </source>
</reference>
<evidence type="ECO:0000256" key="8">
    <source>
        <dbReference type="SAM" id="SignalP"/>
    </source>
</evidence>
<keyword evidence="7" id="KW-0812">Transmembrane</keyword>
<dbReference type="Gene3D" id="2.60.40.2380">
    <property type="match status" value="1"/>
</dbReference>
<dbReference type="PANTHER" id="PTHR43047">
    <property type="entry name" value="TWO-COMPONENT HISTIDINE PROTEIN KINASE"/>
    <property type="match status" value="1"/>
</dbReference>
<dbReference type="SUPFAM" id="SSF55874">
    <property type="entry name" value="ATPase domain of HSP90 chaperone/DNA topoisomerase II/histidine kinase"/>
    <property type="match status" value="1"/>
</dbReference>
<evidence type="ECO:0000256" key="6">
    <source>
        <dbReference type="PROSITE-ProRule" id="PRU00169"/>
    </source>
</evidence>
<proteinExistence type="predicted"/>
<dbReference type="Gene3D" id="3.30.565.10">
    <property type="entry name" value="Histidine kinase-like ATPase, C-terminal domain"/>
    <property type="match status" value="1"/>
</dbReference>
<keyword evidence="5" id="KW-0418">Kinase</keyword>
<dbReference type="Pfam" id="PF07696">
    <property type="entry name" value="7TMR-DISMED2"/>
    <property type="match status" value="1"/>
</dbReference>
<keyword evidence="3 6" id="KW-0597">Phosphoprotein</keyword>
<dbReference type="SMART" id="SM00448">
    <property type="entry name" value="REC"/>
    <property type="match status" value="1"/>
</dbReference>
<dbReference type="Gene3D" id="1.10.287.130">
    <property type="match status" value="1"/>
</dbReference>
<comment type="caution">
    <text evidence="11">The sequence shown here is derived from an EMBL/GenBank/DDBJ whole genome shotgun (WGS) entry which is preliminary data.</text>
</comment>
<evidence type="ECO:0000256" key="2">
    <source>
        <dbReference type="ARBA" id="ARBA00012438"/>
    </source>
</evidence>
<dbReference type="SMART" id="SM00387">
    <property type="entry name" value="HATPase_c"/>
    <property type="match status" value="1"/>
</dbReference>
<dbReference type="InterPro" id="IPR003594">
    <property type="entry name" value="HATPase_dom"/>
</dbReference>
<dbReference type="SMART" id="SM00388">
    <property type="entry name" value="HisKA"/>
    <property type="match status" value="1"/>
</dbReference>
<keyword evidence="7" id="KW-1133">Transmembrane helix</keyword>
<dbReference type="AlphaFoldDB" id="A0A444VRV8"/>
<dbReference type="SUPFAM" id="SSF47384">
    <property type="entry name" value="Homodimeric domain of signal transducing histidine kinase"/>
    <property type="match status" value="1"/>
</dbReference>
<organism evidence="11 12">
    <name type="scientific">Flagellimonas olearia</name>
    <dbReference type="NCBI Taxonomy" id="552546"/>
    <lineage>
        <taxon>Bacteria</taxon>
        <taxon>Pseudomonadati</taxon>
        <taxon>Bacteroidota</taxon>
        <taxon>Flavobacteriia</taxon>
        <taxon>Flavobacteriales</taxon>
        <taxon>Flavobacteriaceae</taxon>
        <taxon>Flagellimonas</taxon>
    </lineage>
</organism>
<feature type="domain" description="Histidine kinase" evidence="9">
    <location>
        <begin position="418"/>
        <end position="639"/>
    </location>
</feature>
<evidence type="ECO:0000256" key="4">
    <source>
        <dbReference type="ARBA" id="ARBA00022679"/>
    </source>
</evidence>
<dbReference type="InterPro" id="IPR004358">
    <property type="entry name" value="Sig_transdc_His_kin-like_C"/>
</dbReference>
<feature type="transmembrane region" description="Helical" evidence="7">
    <location>
        <begin position="303"/>
        <end position="323"/>
    </location>
</feature>
<feature type="transmembrane region" description="Helical" evidence="7">
    <location>
        <begin position="182"/>
        <end position="202"/>
    </location>
</feature>
<dbReference type="EMBL" id="JJMP01000001">
    <property type="protein sequence ID" value="RYC53564.1"/>
    <property type="molecule type" value="Genomic_DNA"/>
</dbReference>
<evidence type="ECO:0000313" key="11">
    <source>
        <dbReference type="EMBL" id="RYC53564.1"/>
    </source>
</evidence>
<evidence type="ECO:0000256" key="5">
    <source>
        <dbReference type="ARBA" id="ARBA00022777"/>
    </source>
</evidence>